<feature type="domain" description="Acyl-CoA oxidase/dehydrogenase middle" evidence="7">
    <location>
        <begin position="137"/>
        <end position="231"/>
    </location>
</feature>
<name>A0A0F9QI01_9ZZZZ</name>
<dbReference type="InterPro" id="IPR006089">
    <property type="entry name" value="Acyl-CoA_DH_CS"/>
</dbReference>
<reference evidence="9" key="1">
    <citation type="journal article" date="2015" name="Nature">
        <title>Complex archaea that bridge the gap between prokaryotes and eukaryotes.</title>
        <authorList>
            <person name="Spang A."/>
            <person name="Saw J.H."/>
            <person name="Jorgensen S.L."/>
            <person name="Zaremba-Niedzwiedzka K."/>
            <person name="Martijn J."/>
            <person name="Lind A.E."/>
            <person name="van Eijk R."/>
            <person name="Schleper C."/>
            <person name="Guy L."/>
            <person name="Ettema T.J."/>
        </authorList>
    </citation>
    <scope>NUCLEOTIDE SEQUENCE</scope>
</reference>
<dbReference type="Gene3D" id="2.40.110.10">
    <property type="entry name" value="Butyryl-CoA Dehydrogenase, subunit A, domain 2"/>
    <property type="match status" value="1"/>
</dbReference>
<dbReference type="GO" id="GO:0050660">
    <property type="term" value="F:flavin adenine dinucleotide binding"/>
    <property type="evidence" value="ECO:0007669"/>
    <property type="project" value="InterPro"/>
</dbReference>
<dbReference type="SUPFAM" id="SSF47203">
    <property type="entry name" value="Acyl-CoA dehydrogenase C-terminal domain-like"/>
    <property type="match status" value="1"/>
</dbReference>
<proteinExistence type="inferred from homology"/>
<dbReference type="InterPro" id="IPR013786">
    <property type="entry name" value="AcylCoA_DH/ox_N"/>
</dbReference>
<dbReference type="InterPro" id="IPR009100">
    <property type="entry name" value="AcylCoA_DH/oxidase_NM_dom_sf"/>
</dbReference>
<dbReference type="PANTHER" id="PTHR43884:SF12">
    <property type="entry name" value="ISOVALERYL-COA DEHYDROGENASE, MITOCHONDRIAL-RELATED"/>
    <property type="match status" value="1"/>
</dbReference>
<dbReference type="InterPro" id="IPR046373">
    <property type="entry name" value="Acyl-CoA_Oxase/DH_mid-dom_sf"/>
</dbReference>
<dbReference type="PROSITE" id="PS00072">
    <property type="entry name" value="ACYL_COA_DH_1"/>
    <property type="match status" value="1"/>
</dbReference>
<dbReference type="InterPro" id="IPR009075">
    <property type="entry name" value="AcylCo_DH/oxidase_C"/>
</dbReference>
<feature type="domain" description="Acyl-CoA dehydrogenase/oxidase N-terminal" evidence="8">
    <location>
        <begin position="20"/>
        <end position="132"/>
    </location>
</feature>
<organism evidence="9">
    <name type="scientific">marine sediment metagenome</name>
    <dbReference type="NCBI Taxonomy" id="412755"/>
    <lineage>
        <taxon>unclassified sequences</taxon>
        <taxon>metagenomes</taxon>
        <taxon>ecological metagenomes</taxon>
    </lineage>
</organism>
<comment type="similarity">
    <text evidence="2">Belongs to the acyl-CoA dehydrogenase family.</text>
</comment>
<evidence type="ECO:0000256" key="2">
    <source>
        <dbReference type="ARBA" id="ARBA00009347"/>
    </source>
</evidence>
<accession>A0A0F9QI01</accession>
<evidence type="ECO:0000313" key="9">
    <source>
        <dbReference type="EMBL" id="KKN04938.1"/>
    </source>
</evidence>
<keyword evidence="3" id="KW-0285">Flavoprotein</keyword>
<dbReference type="PIRSF" id="PIRSF016578">
    <property type="entry name" value="HsaA"/>
    <property type="match status" value="1"/>
</dbReference>
<evidence type="ECO:0000259" key="7">
    <source>
        <dbReference type="Pfam" id="PF02770"/>
    </source>
</evidence>
<evidence type="ECO:0000256" key="5">
    <source>
        <dbReference type="ARBA" id="ARBA00023002"/>
    </source>
</evidence>
<dbReference type="Pfam" id="PF00441">
    <property type="entry name" value="Acyl-CoA_dh_1"/>
    <property type="match status" value="1"/>
</dbReference>
<evidence type="ECO:0000259" key="8">
    <source>
        <dbReference type="Pfam" id="PF02771"/>
    </source>
</evidence>
<comment type="caution">
    <text evidence="9">The sequence shown here is derived from an EMBL/GenBank/DDBJ whole genome shotgun (WGS) entry which is preliminary data.</text>
</comment>
<dbReference type="InterPro" id="IPR006091">
    <property type="entry name" value="Acyl-CoA_Oxase/DH_mid-dom"/>
</dbReference>
<dbReference type="Pfam" id="PF02770">
    <property type="entry name" value="Acyl-CoA_dh_M"/>
    <property type="match status" value="1"/>
</dbReference>
<dbReference type="Gene3D" id="1.20.140.10">
    <property type="entry name" value="Butyryl-CoA Dehydrogenase, subunit A, domain 3"/>
    <property type="match status" value="1"/>
</dbReference>
<dbReference type="SUPFAM" id="SSF56645">
    <property type="entry name" value="Acyl-CoA dehydrogenase NM domain-like"/>
    <property type="match status" value="1"/>
</dbReference>
<comment type="cofactor">
    <cofactor evidence="1">
        <name>FAD</name>
        <dbReference type="ChEBI" id="CHEBI:57692"/>
    </cofactor>
</comment>
<protein>
    <recommendedName>
        <fullName evidence="10">Acyl-CoA dehydrogenase</fullName>
    </recommendedName>
</protein>
<dbReference type="EMBL" id="LAZR01004862">
    <property type="protein sequence ID" value="KKN04938.1"/>
    <property type="molecule type" value="Genomic_DNA"/>
</dbReference>
<dbReference type="FunFam" id="1.10.540.10:FF:000002">
    <property type="entry name" value="Acyl-CoA dehydrogenase FadE19"/>
    <property type="match status" value="1"/>
</dbReference>
<dbReference type="InterPro" id="IPR037069">
    <property type="entry name" value="AcylCoA_DH/ox_N_sf"/>
</dbReference>
<evidence type="ECO:0000256" key="1">
    <source>
        <dbReference type="ARBA" id="ARBA00001974"/>
    </source>
</evidence>
<dbReference type="Pfam" id="PF02771">
    <property type="entry name" value="Acyl-CoA_dh_N"/>
    <property type="match status" value="1"/>
</dbReference>
<evidence type="ECO:0000256" key="3">
    <source>
        <dbReference type="ARBA" id="ARBA00022630"/>
    </source>
</evidence>
<dbReference type="AlphaFoldDB" id="A0A0F9QI01"/>
<keyword evidence="4" id="KW-0274">FAD</keyword>
<dbReference type="PROSITE" id="PS00073">
    <property type="entry name" value="ACYL_COA_DH_2"/>
    <property type="match status" value="1"/>
</dbReference>
<sequence length="394" mass="43490">MPYSTSIHREDLNKMEFKLTEEQRILQQTVKDFARDIIKPGVKERDDKCQFPSEIIKMLGNLGLMGVVFPEEYGGAGMDTISYAIAIEELARVDGALTLGVSAHNSLCTNHIYRFGNEEQKKKHVVPLAKGEKLGAWGLTEPNAGSDAASIETTAKLQDDKWILNGTKTFITNGSVADVYVIMASTDRGKKKEGISAFIMEKGTQGMSISKQSDKLGLLSSDTAELIFEDCIIPKENLLGNLNEGYKDIMQILIGGRIGIGAMAVGIGRGALEESMEYAKKRIQFGKPIADFQAIQWMLADIATELDAARLLVYKAAYLKDKGLNYTKEASQAKLFASEAGMKAALKAVQIFGGYGYMREYPVERYLRDVKLCEIGEGTSEIQRLIISRELLKQ</sequence>
<dbReference type="FunFam" id="1.20.140.10:FF:000004">
    <property type="entry name" value="Acyl-CoA dehydrogenase FadE25"/>
    <property type="match status" value="1"/>
</dbReference>
<dbReference type="GO" id="GO:0003995">
    <property type="term" value="F:acyl-CoA dehydrogenase activity"/>
    <property type="evidence" value="ECO:0007669"/>
    <property type="project" value="InterPro"/>
</dbReference>
<evidence type="ECO:0008006" key="10">
    <source>
        <dbReference type="Google" id="ProtNLM"/>
    </source>
</evidence>
<feature type="domain" description="Acyl-CoA dehydrogenase/oxidase C-terminal" evidence="6">
    <location>
        <begin position="243"/>
        <end position="391"/>
    </location>
</feature>
<dbReference type="InterPro" id="IPR036250">
    <property type="entry name" value="AcylCo_DH-like_C"/>
</dbReference>
<dbReference type="FunFam" id="2.40.110.10:FF:000001">
    <property type="entry name" value="Acyl-CoA dehydrogenase, mitochondrial"/>
    <property type="match status" value="1"/>
</dbReference>
<gene>
    <name evidence="9" type="ORF">LCGC14_1092360</name>
</gene>
<dbReference type="PANTHER" id="PTHR43884">
    <property type="entry name" value="ACYL-COA DEHYDROGENASE"/>
    <property type="match status" value="1"/>
</dbReference>
<keyword evidence="5" id="KW-0560">Oxidoreductase</keyword>
<evidence type="ECO:0000256" key="4">
    <source>
        <dbReference type="ARBA" id="ARBA00022827"/>
    </source>
</evidence>
<evidence type="ECO:0000259" key="6">
    <source>
        <dbReference type="Pfam" id="PF00441"/>
    </source>
</evidence>
<dbReference type="Gene3D" id="1.10.540.10">
    <property type="entry name" value="Acyl-CoA dehydrogenase/oxidase, N-terminal domain"/>
    <property type="match status" value="1"/>
</dbReference>